<name>A0A163LPC3_9BACL</name>
<dbReference type="RefSeq" id="WP_063479259.1">
    <property type="nucleotide sequence ID" value="NZ_CP147845.1"/>
</dbReference>
<dbReference type="EMBL" id="LWMH01000001">
    <property type="protein sequence ID" value="KZS48306.1"/>
    <property type="molecule type" value="Genomic_DNA"/>
</dbReference>
<protein>
    <recommendedName>
        <fullName evidence="4">F0F1-type ATP synthase</fullName>
    </recommendedName>
</protein>
<keyword evidence="3" id="KW-1185">Reference proteome</keyword>
<keyword evidence="1" id="KW-0472">Membrane</keyword>
<sequence>MKVARTVRRRGKGGDRIKPLPISIDLAILFTAIFFPLFLIVGMRSESLEDVRYVEMKYTAALRTAVQDGGMMLNDNETQAKESAYDSLKFMRADKEKALDSFARTLYVNMGIAEDTAAQAALWWYIPAMVVLDYDGYYLYVSQTYSSEHGEEIMQHRWTPKIPYAWTDDTGNSIRFTLDSFVHVFESGPNRWQSGFRKDLIGETGVALLDDKDMFEQVRRITIMNTIQDQLAYYIQRHNQIALRNGISYTFTLPLISREDWVNTIDDIGIMAFIQGIPVGDQYYNNYALGGGRLVKAPVYFGGIDSRGLKYYYRDACQYNYRVEEVFPNAKEAAAAGYQEKSCYNPGVL</sequence>
<dbReference type="GeneID" id="97556171"/>
<dbReference type="OrthoDB" id="1985886at2"/>
<dbReference type="AlphaFoldDB" id="A0A163LPC3"/>
<accession>A0A163LPC3</accession>
<evidence type="ECO:0000256" key="1">
    <source>
        <dbReference type="SAM" id="Phobius"/>
    </source>
</evidence>
<evidence type="ECO:0000313" key="2">
    <source>
        <dbReference type="EMBL" id="KZS48306.1"/>
    </source>
</evidence>
<reference evidence="2" key="1">
    <citation type="journal article" date="2016" name="Genome Announc.">
        <title>Draft genomes of two strains of Paenibacillus glucanolyticus with capability to degrade lignocellulose.</title>
        <authorList>
            <person name="Mathews S.L."/>
            <person name="Pawlak J."/>
            <person name="Grunden A.M."/>
        </authorList>
    </citation>
    <scope>NUCLEOTIDE SEQUENCE [LARGE SCALE GENOMIC DNA]</scope>
    <source>
        <strain evidence="2">SLM1</strain>
    </source>
</reference>
<keyword evidence="1" id="KW-1133">Transmembrane helix</keyword>
<dbReference type="Proteomes" id="UP000076796">
    <property type="component" value="Unassembled WGS sequence"/>
</dbReference>
<dbReference type="STRING" id="59843.A3958_20530"/>
<keyword evidence="1" id="KW-0812">Transmembrane</keyword>
<proteinExistence type="predicted"/>
<organism evidence="2 3">
    <name type="scientific">Paenibacillus glucanolyticus</name>
    <dbReference type="NCBI Taxonomy" id="59843"/>
    <lineage>
        <taxon>Bacteria</taxon>
        <taxon>Bacillati</taxon>
        <taxon>Bacillota</taxon>
        <taxon>Bacilli</taxon>
        <taxon>Bacillales</taxon>
        <taxon>Paenibacillaceae</taxon>
        <taxon>Paenibacillus</taxon>
    </lineage>
</organism>
<comment type="caution">
    <text evidence="2">The sequence shown here is derived from an EMBL/GenBank/DDBJ whole genome shotgun (WGS) entry which is preliminary data.</text>
</comment>
<feature type="transmembrane region" description="Helical" evidence="1">
    <location>
        <begin position="20"/>
        <end position="43"/>
    </location>
</feature>
<gene>
    <name evidence="2" type="ORF">AWU65_21410</name>
</gene>
<evidence type="ECO:0008006" key="4">
    <source>
        <dbReference type="Google" id="ProtNLM"/>
    </source>
</evidence>
<evidence type="ECO:0000313" key="3">
    <source>
        <dbReference type="Proteomes" id="UP000076796"/>
    </source>
</evidence>